<sequence>MMALASVKTLLYPCQAFGRARMKIERRSLNQCMSKIIYDLVSMTDHIFISPWIEFFVTFWDESEQYLLFFIVNRATRCSILSLSMTLVIAFSAIGILSQLAYTLPRLPAPFEAQTRLEEWPLTGVFLKCITEGGKTTFQLQFEWKPDSCQLHAAKSASLPTKRKRLTSTLRSASKSSSRGRSSQDNCFTPVLDSIRVAVDGMSDASNDDDSSNSSNFEDDSDRDRAPRPHTFHCKKTKRRRWTTEEEDLLRQLKQSQQGNGMLSDMEIAMKLDRTESSVKQHWDVMGRKQE</sequence>
<protein>
    <recommendedName>
        <fullName evidence="5">Myb-like domain-containing protein</fullName>
    </recommendedName>
</protein>
<keyword evidence="2" id="KW-0472">Membrane</keyword>
<evidence type="ECO:0000256" key="2">
    <source>
        <dbReference type="SAM" id="Phobius"/>
    </source>
</evidence>
<evidence type="ECO:0008006" key="5">
    <source>
        <dbReference type="Google" id="ProtNLM"/>
    </source>
</evidence>
<accession>A0A8H5TI25</accession>
<proteinExistence type="predicted"/>
<feature type="region of interest" description="Disordered" evidence="1">
    <location>
        <begin position="202"/>
        <end position="244"/>
    </location>
</feature>
<feature type="compositionally biased region" description="Basic residues" evidence="1">
    <location>
        <begin position="228"/>
        <end position="241"/>
    </location>
</feature>
<name>A0A8H5TI25_9HYPO</name>
<keyword evidence="4" id="KW-1185">Reference proteome</keyword>
<comment type="caution">
    <text evidence="3">The sequence shown here is derived from an EMBL/GenBank/DDBJ whole genome shotgun (WGS) entry which is preliminary data.</text>
</comment>
<keyword evidence="2" id="KW-0812">Transmembrane</keyword>
<dbReference type="Proteomes" id="UP000562682">
    <property type="component" value="Unassembled WGS sequence"/>
</dbReference>
<feature type="region of interest" description="Disordered" evidence="1">
    <location>
        <begin position="165"/>
        <end position="187"/>
    </location>
</feature>
<feature type="compositionally biased region" description="Low complexity" evidence="1">
    <location>
        <begin position="167"/>
        <end position="183"/>
    </location>
</feature>
<feature type="transmembrane region" description="Helical" evidence="2">
    <location>
        <begin position="80"/>
        <end position="102"/>
    </location>
</feature>
<gene>
    <name evidence="3" type="ORF">FDENT_11378</name>
</gene>
<keyword evidence="2" id="KW-1133">Transmembrane helix</keyword>
<evidence type="ECO:0000256" key="1">
    <source>
        <dbReference type="SAM" id="MobiDB-lite"/>
    </source>
</evidence>
<organism evidence="3 4">
    <name type="scientific">Fusarium denticulatum</name>
    <dbReference type="NCBI Taxonomy" id="48507"/>
    <lineage>
        <taxon>Eukaryota</taxon>
        <taxon>Fungi</taxon>
        <taxon>Dikarya</taxon>
        <taxon>Ascomycota</taxon>
        <taxon>Pezizomycotina</taxon>
        <taxon>Sordariomycetes</taxon>
        <taxon>Hypocreomycetidae</taxon>
        <taxon>Hypocreales</taxon>
        <taxon>Nectriaceae</taxon>
        <taxon>Fusarium</taxon>
        <taxon>Fusarium fujikuroi species complex</taxon>
    </lineage>
</organism>
<reference evidence="3 4" key="1">
    <citation type="submission" date="2020-05" db="EMBL/GenBank/DDBJ databases">
        <title>Identification and distribution of gene clusters putatively required for synthesis of sphingolipid metabolism inhibitors in phylogenetically diverse species of the filamentous fungus Fusarium.</title>
        <authorList>
            <person name="Kim H.-S."/>
            <person name="Busman M."/>
            <person name="Brown D.W."/>
            <person name="Divon H."/>
            <person name="Uhlig S."/>
            <person name="Proctor R.H."/>
        </authorList>
    </citation>
    <scope>NUCLEOTIDE SEQUENCE [LARGE SCALE GENOMIC DNA]</scope>
    <source>
        <strain evidence="3 4">NRRL 25311</strain>
    </source>
</reference>
<evidence type="ECO:0000313" key="4">
    <source>
        <dbReference type="Proteomes" id="UP000562682"/>
    </source>
</evidence>
<feature type="compositionally biased region" description="Acidic residues" evidence="1">
    <location>
        <begin position="206"/>
        <end position="221"/>
    </location>
</feature>
<evidence type="ECO:0000313" key="3">
    <source>
        <dbReference type="EMBL" id="KAF5669912.1"/>
    </source>
</evidence>
<dbReference type="AlphaFoldDB" id="A0A8H5TI25"/>
<dbReference type="EMBL" id="JAAOAK010000368">
    <property type="protein sequence ID" value="KAF5669912.1"/>
    <property type="molecule type" value="Genomic_DNA"/>
</dbReference>